<evidence type="ECO:0000256" key="1">
    <source>
        <dbReference type="ARBA" id="ARBA00001947"/>
    </source>
</evidence>
<dbReference type="InterPro" id="IPR001279">
    <property type="entry name" value="Metallo-B-lactamas"/>
</dbReference>
<dbReference type="SUPFAM" id="SSF56281">
    <property type="entry name" value="Metallo-hydrolase/oxidoreductase"/>
    <property type="match status" value="1"/>
</dbReference>
<dbReference type="Gene3D" id="3.60.15.10">
    <property type="entry name" value="Ribonuclease Z/Hydroxyacylglutathione hydrolase-like"/>
    <property type="match status" value="1"/>
</dbReference>
<comment type="cofactor">
    <cofactor evidence="1">
        <name>Zn(2+)</name>
        <dbReference type="ChEBI" id="CHEBI:29105"/>
    </cofactor>
</comment>
<evidence type="ECO:0000256" key="3">
    <source>
        <dbReference type="ARBA" id="ARBA00022801"/>
    </source>
</evidence>
<organism evidence="6 7">
    <name type="scientific">Hallella seregens ATCC 51272</name>
    <dbReference type="NCBI Taxonomy" id="1336250"/>
    <lineage>
        <taxon>Bacteria</taxon>
        <taxon>Pseudomonadati</taxon>
        <taxon>Bacteroidota</taxon>
        <taxon>Bacteroidia</taxon>
        <taxon>Bacteroidales</taxon>
        <taxon>Prevotellaceae</taxon>
        <taxon>Hallella</taxon>
    </lineage>
</organism>
<dbReference type="InterPro" id="IPR036866">
    <property type="entry name" value="RibonucZ/Hydroxyglut_hydro"/>
</dbReference>
<accession>A0ABV5ZJM9</accession>
<evidence type="ECO:0000259" key="5">
    <source>
        <dbReference type="SMART" id="SM00849"/>
    </source>
</evidence>
<sequence>MLEIKCFACNMIQENCYVVSDETHEGIIIDCGAFYESERKAIKKYISEKGIVLRHLVATHGHIDHNLGNRFVWESWGLKPEVHRSDEELMKSLPEQASSLCGIMMSDDDFSPVGKFLAADDVICFGSHRFTLLETPGHTPGSVFVYCAEENVAFSGDTLFHYSIGRTDFPGGSMFMLIQSLRMICQLPDETRIYPGHGEETTIGTELAGNPYLDR</sequence>
<evidence type="ECO:0000313" key="6">
    <source>
        <dbReference type="EMBL" id="MFB9897592.1"/>
    </source>
</evidence>
<name>A0ABV5ZJM9_9BACT</name>
<evidence type="ECO:0000313" key="7">
    <source>
        <dbReference type="Proteomes" id="UP001589688"/>
    </source>
</evidence>
<reference evidence="6 7" key="1">
    <citation type="submission" date="2024-09" db="EMBL/GenBank/DDBJ databases">
        <authorList>
            <person name="Sun Q."/>
            <person name="Mori K."/>
        </authorList>
    </citation>
    <scope>NUCLEOTIDE SEQUENCE [LARGE SCALE GENOMIC DNA]</scope>
    <source>
        <strain evidence="6 7">ATCC 51272</strain>
    </source>
</reference>
<dbReference type="CDD" id="cd06262">
    <property type="entry name" value="metallo-hydrolase-like_MBL-fold"/>
    <property type="match status" value="1"/>
</dbReference>
<keyword evidence="7" id="KW-1185">Reference proteome</keyword>
<keyword evidence="3" id="KW-0378">Hydrolase</keyword>
<dbReference type="PANTHER" id="PTHR46233">
    <property type="entry name" value="HYDROXYACYLGLUTATHIONE HYDROLASE GLOC"/>
    <property type="match status" value="1"/>
</dbReference>
<dbReference type="Pfam" id="PF00753">
    <property type="entry name" value="Lactamase_B"/>
    <property type="match status" value="1"/>
</dbReference>
<feature type="domain" description="Metallo-beta-lactamase" evidence="5">
    <location>
        <begin position="13"/>
        <end position="197"/>
    </location>
</feature>
<dbReference type="RefSeq" id="WP_027952283.1">
    <property type="nucleotide sequence ID" value="NZ_JADU01000016.1"/>
</dbReference>
<dbReference type="SMART" id="SM00849">
    <property type="entry name" value="Lactamase_B"/>
    <property type="match status" value="1"/>
</dbReference>
<keyword evidence="2" id="KW-0479">Metal-binding</keyword>
<protein>
    <submittedName>
        <fullName evidence="6">MBL fold metallo-hydrolase</fullName>
    </submittedName>
</protein>
<dbReference type="InterPro" id="IPR051453">
    <property type="entry name" value="MBL_Glyoxalase_II"/>
</dbReference>
<keyword evidence="4" id="KW-0862">Zinc</keyword>
<comment type="caution">
    <text evidence="6">The sequence shown here is derived from an EMBL/GenBank/DDBJ whole genome shotgun (WGS) entry which is preliminary data.</text>
</comment>
<dbReference type="EMBL" id="JBHLZF010000002">
    <property type="protein sequence ID" value="MFB9897592.1"/>
    <property type="molecule type" value="Genomic_DNA"/>
</dbReference>
<dbReference type="Proteomes" id="UP001589688">
    <property type="component" value="Unassembled WGS sequence"/>
</dbReference>
<gene>
    <name evidence="6" type="ORF">ACFFK8_07230</name>
</gene>
<dbReference type="PANTHER" id="PTHR46233:SF3">
    <property type="entry name" value="HYDROXYACYLGLUTATHIONE HYDROLASE GLOC"/>
    <property type="match status" value="1"/>
</dbReference>
<evidence type="ECO:0000256" key="2">
    <source>
        <dbReference type="ARBA" id="ARBA00022723"/>
    </source>
</evidence>
<evidence type="ECO:0000256" key="4">
    <source>
        <dbReference type="ARBA" id="ARBA00022833"/>
    </source>
</evidence>
<proteinExistence type="predicted"/>